<keyword evidence="1" id="KW-0677">Repeat</keyword>
<dbReference type="Proteomes" id="UP001152795">
    <property type="component" value="Unassembled WGS sequence"/>
</dbReference>
<evidence type="ECO:0000256" key="1">
    <source>
        <dbReference type="ARBA" id="ARBA00022737"/>
    </source>
</evidence>
<protein>
    <submittedName>
        <fullName evidence="2">Poly(RC)-binding 3</fullName>
    </submittedName>
</protein>
<dbReference type="EMBL" id="CACRXK020010341">
    <property type="protein sequence ID" value="CAB4019194.1"/>
    <property type="molecule type" value="Genomic_DNA"/>
</dbReference>
<dbReference type="AlphaFoldDB" id="A0A7D9EZ37"/>
<dbReference type="SMART" id="SM00322">
    <property type="entry name" value="KH"/>
    <property type="match status" value="3"/>
</dbReference>
<comment type="caution">
    <text evidence="2">The sequence shown here is derived from an EMBL/GenBank/DDBJ whole genome shotgun (WGS) entry which is preliminary data.</text>
</comment>
<dbReference type="OrthoDB" id="442947at2759"/>
<dbReference type="InterPro" id="IPR004087">
    <property type="entry name" value="KH_dom"/>
</dbReference>
<dbReference type="Gene3D" id="3.30.1370.10">
    <property type="entry name" value="K Homology domain, type 1"/>
    <property type="match status" value="3"/>
</dbReference>
<dbReference type="PANTHER" id="PTHR10288">
    <property type="entry name" value="KH DOMAIN CONTAINING RNA BINDING PROTEIN"/>
    <property type="match status" value="1"/>
</dbReference>
<dbReference type="GO" id="GO:0003723">
    <property type="term" value="F:RNA binding"/>
    <property type="evidence" value="ECO:0007669"/>
    <property type="project" value="UniProtKB-UniRule"/>
</dbReference>
<evidence type="ECO:0000313" key="2">
    <source>
        <dbReference type="EMBL" id="CAB4019194.1"/>
    </source>
</evidence>
<dbReference type="InterPro" id="IPR004088">
    <property type="entry name" value="KH_dom_type_1"/>
</dbReference>
<gene>
    <name evidence="2" type="ORF">PACLA_8A028951</name>
</gene>
<sequence length="283" mass="31341">EAGTLIGKGGVTIQNLRKSSDAIINISDNASRERVVSVTGGVNNIICAFKLIVQTLEENLLNNDRSSYTPLTFQLLVPSGQCGSLIGSGGSKIKLIREKSGAHIQIGTDPLPMSSERMITLSGKPANINSCMKSLCEIMVEYPVRGHVDPYYPQNYMSSRSSRSERDYYERDYYDVPRSREPLRYSSRNASSRRRKRSEDYDEYMTETMSIPSRYAGGVIGKRGVKISEIRNKSGAAIKIADETGGSGERIVTISGNPEAVGMAQFLIKTRVKYEEKRSSEKD</sequence>
<dbReference type="InterPro" id="IPR036612">
    <property type="entry name" value="KH_dom_type_1_sf"/>
</dbReference>
<dbReference type="Pfam" id="PF00013">
    <property type="entry name" value="KH_1"/>
    <property type="match status" value="3"/>
</dbReference>
<organism evidence="2 3">
    <name type="scientific">Paramuricea clavata</name>
    <name type="common">Red gorgonian</name>
    <name type="synonym">Violescent sea-whip</name>
    <dbReference type="NCBI Taxonomy" id="317549"/>
    <lineage>
        <taxon>Eukaryota</taxon>
        <taxon>Metazoa</taxon>
        <taxon>Cnidaria</taxon>
        <taxon>Anthozoa</taxon>
        <taxon>Octocorallia</taxon>
        <taxon>Malacalcyonacea</taxon>
        <taxon>Plexauridae</taxon>
        <taxon>Paramuricea</taxon>
    </lineage>
</organism>
<feature type="non-terminal residue" evidence="2">
    <location>
        <position position="1"/>
    </location>
</feature>
<keyword evidence="3" id="KW-1185">Reference proteome</keyword>
<proteinExistence type="predicted"/>
<dbReference type="PROSITE" id="PS50084">
    <property type="entry name" value="KH_TYPE_1"/>
    <property type="match status" value="3"/>
</dbReference>
<name>A0A7D9EZ37_PARCT</name>
<dbReference type="SUPFAM" id="SSF54791">
    <property type="entry name" value="Eukaryotic type KH-domain (KH-domain type I)"/>
    <property type="match status" value="3"/>
</dbReference>
<accession>A0A7D9EZ37</accession>
<evidence type="ECO:0000313" key="3">
    <source>
        <dbReference type="Proteomes" id="UP001152795"/>
    </source>
</evidence>
<reference evidence="2" key="1">
    <citation type="submission" date="2020-04" db="EMBL/GenBank/DDBJ databases">
        <authorList>
            <person name="Alioto T."/>
            <person name="Alioto T."/>
            <person name="Gomez Garrido J."/>
        </authorList>
    </citation>
    <scope>NUCLEOTIDE SEQUENCE</scope>
    <source>
        <strain evidence="2">A484AB</strain>
    </source>
</reference>